<dbReference type="PROSITE" id="PS51007">
    <property type="entry name" value="CYTC"/>
    <property type="match status" value="1"/>
</dbReference>
<evidence type="ECO:0000256" key="4">
    <source>
        <dbReference type="PROSITE-ProRule" id="PRU00433"/>
    </source>
</evidence>
<dbReference type="GO" id="GO:0009055">
    <property type="term" value="F:electron transfer activity"/>
    <property type="evidence" value="ECO:0007669"/>
    <property type="project" value="InterPro"/>
</dbReference>
<dbReference type="AlphaFoldDB" id="A0A6S6T4S6"/>
<evidence type="ECO:0000256" key="5">
    <source>
        <dbReference type="SAM" id="SignalP"/>
    </source>
</evidence>
<evidence type="ECO:0000256" key="2">
    <source>
        <dbReference type="ARBA" id="ARBA00022723"/>
    </source>
</evidence>
<dbReference type="GO" id="GO:0046872">
    <property type="term" value="F:metal ion binding"/>
    <property type="evidence" value="ECO:0007669"/>
    <property type="project" value="UniProtKB-KW"/>
</dbReference>
<keyword evidence="1 4" id="KW-0349">Heme</keyword>
<sequence length="145" mass="15929">MRSILMKVTNFNYLGDLQMKKIIIMTALLASTSLMATETVDENKSVDANTSVSVSTTKINGALFYKKRCSICHGENGEKTPLKGMIPIASMDASALARKIKAYRDQDERHGAYAIYEDSIVMQEATYSISDGQISAIATHISKLK</sequence>
<feature type="domain" description="Cytochrome c" evidence="6">
    <location>
        <begin position="56"/>
        <end position="145"/>
    </location>
</feature>
<keyword evidence="3 4" id="KW-0408">Iron</keyword>
<keyword evidence="2 4" id="KW-0479">Metal-binding</keyword>
<feature type="signal peptide" evidence="5">
    <location>
        <begin position="1"/>
        <end position="36"/>
    </location>
</feature>
<evidence type="ECO:0000259" key="6">
    <source>
        <dbReference type="PROSITE" id="PS51007"/>
    </source>
</evidence>
<dbReference type="InterPro" id="IPR009056">
    <property type="entry name" value="Cyt_c-like_dom"/>
</dbReference>
<keyword evidence="5" id="KW-0732">Signal</keyword>
<dbReference type="Pfam" id="PF00034">
    <property type="entry name" value="Cytochrom_C"/>
    <property type="match status" value="1"/>
</dbReference>
<evidence type="ECO:0000256" key="3">
    <source>
        <dbReference type="ARBA" id="ARBA00023004"/>
    </source>
</evidence>
<accession>A0A6S6T4S6</accession>
<reference evidence="7" key="1">
    <citation type="submission" date="2020-01" db="EMBL/GenBank/DDBJ databases">
        <authorList>
            <person name="Meier V. D."/>
            <person name="Meier V D."/>
        </authorList>
    </citation>
    <scope>NUCLEOTIDE SEQUENCE</scope>
    <source>
        <strain evidence="7">HLG_WM_MAG_04</strain>
    </source>
</reference>
<proteinExistence type="predicted"/>
<dbReference type="SUPFAM" id="SSF46626">
    <property type="entry name" value="Cytochrome c"/>
    <property type="match status" value="1"/>
</dbReference>
<feature type="chain" id="PRO_5027924433" description="Cytochrome c domain-containing protein" evidence="5">
    <location>
        <begin position="37"/>
        <end position="145"/>
    </location>
</feature>
<gene>
    <name evidence="7" type="ORF">HELGO_WM6660</name>
</gene>
<dbReference type="GO" id="GO:0020037">
    <property type="term" value="F:heme binding"/>
    <property type="evidence" value="ECO:0007669"/>
    <property type="project" value="InterPro"/>
</dbReference>
<protein>
    <recommendedName>
        <fullName evidence="6">Cytochrome c domain-containing protein</fullName>
    </recommendedName>
</protein>
<name>A0A6S6T4S6_9BACT</name>
<dbReference type="Gene3D" id="1.10.760.10">
    <property type="entry name" value="Cytochrome c-like domain"/>
    <property type="match status" value="1"/>
</dbReference>
<dbReference type="EMBL" id="CACVAX010000041">
    <property type="protein sequence ID" value="CAA6814233.1"/>
    <property type="molecule type" value="Genomic_DNA"/>
</dbReference>
<evidence type="ECO:0000256" key="1">
    <source>
        <dbReference type="ARBA" id="ARBA00022617"/>
    </source>
</evidence>
<dbReference type="InterPro" id="IPR036909">
    <property type="entry name" value="Cyt_c-like_dom_sf"/>
</dbReference>
<organism evidence="7">
    <name type="scientific">uncultured Sulfurovum sp</name>
    <dbReference type="NCBI Taxonomy" id="269237"/>
    <lineage>
        <taxon>Bacteria</taxon>
        <taxon>Pseudomonadati</taxon>
        <taxon>Campylobacterota</taxon>
        <taxon>Epsilonproteobacteria</taxon>
        <taxon>Campylobacterales</taxon>
        <taxon>Sulfurovaceae</taxon>
        <taxon>Sulfurovum</taxon>
        <taxon>environmental samples</taxon>
    </lineage>
</organism>
<evidence type="ECO:0000313" key="7">
    <source>
        <dbReference type="EMBL" id="CAA6814233.1"/>
    </source>
</evidence>